<keyword evidence="4" id="KW-1185">Reference proteome</keyword>
<dbReference type="Proteomes" id="UP000663828">
    <property type="component" value="Unassembled WGS sequence"/>
</dbReference>
<evidence type="ECO:0000313" key="4">
    <source>
        <dbReference type="Proteomes" id="UP000663828"/>
    </source>
</evidence>
<dbReference type="EMBL" id="CAJNOJ010001341">
    <property type="protein sequence ID" value="CAF1549538.1"/>
    <property type="molecule type" value="Genomic_DNA"/>
</dbReference>
<evidence type="ECO:0000256" key="1">
    <source>
        <dbReference type="SAM" id="MobiDB-lite"/>
    </source>
</evidence>
<evidence type="ECO:0000313" key="3">
    <source>
        <dbReference type="EMBL" id="CAF1610800.1"/>
    </source>
</evidence>
<reference evidence="3" key="1">
    <citation type="submission" date="2021-02" db="EMBL/GenBank/DDBJ databases">
        <authorList>
            <person name="Nowell W R."/>
        </authorList>
    </citation>
    <scope>NUCLEOTIDE SEQUENCE</scope>
</reference>
<protein>
    <submittedName>
        <fullName evidence="3">Uncharacterized protein</fullName>
    </submittedName>
</protein>
<feature type="region of interest" description="Disordered" evidence="1">
    <location>
        <begin position="98"/>
        <end position="142"/>
    </location>
</feature>
<accession>A0A816BL98</accession>
<feature type="compositionally biased region" description="Polar residues" evidence="1">
    <location>
        <begin position="127"/>
        <end position="136"/>
    </location>
</feature>
<gene>
    <name evidence="2" type="ORF">EDS130_LOCUS45903</name>
    <name evidence="3" type="ORF">XAT740_LOCUS48872</name>
</gene>
<dbReference type="EMBL" id="CAJNOR010007104">
    <property type="protein sequence ID" value="CAF1610800.1"/>
    <property type="molecule type" value="Genomic_DNA"/>
</dbReference>
<dbReference type="Proteomes" id="UP000663852">
    <property type="component" value="Unassembled WGS sequence"/>
</dbReference>
<proteinExistence type="predicted"/>
<dbReference type="AlphaFoldDB" id="A0A816BL98"/>
<name>A0A816BL98_ADIRI</name>
<feature type="compositionally biased region" description="Low complexity" evidence="1">
    <location>
        <begin position="115"/>
        <end position="126"/>
    </location>
</feature>
<evidence type="ECO:0000313" key="2">
    <source>
        <dbReference type="EMBL" id="CAF1549538.1"/>
    </source>
</evidence>
<comment type="caution">
    <text evidence="3">The sequence shown here is derived from an EMBL/GenBank/DDBJ whole genome shotgun (WGS) entry which is preliminary data.</text>
</comment>
<feature type="compositionally biased region" description="Low complexity" evidence="1">
    <location>
        <begin position="9"/>
        <end position="19"/>
    </location>
</feature>
<organism evidence="3 4">
    <name type="scientific">Adineta ricciae</name>
    <name type="common">Rotifer</name>
    <dbReference type="NCBI Taxonomy" id="249248"/>
    <lineage>
        <taxon>Eukaryota</taxon>
        <taxon>Metazoa</taxon>
        <taxon>Spiralia</taxon>
        <taxon>Gnathifera</taxon>
        <taxon>Rotifera</taxon>
        <taxon>Eurotatoria</taxon>
        <taxon>Bdelloidea</taxon>
        <taxon>Adinetida</taxon>
        <taxon>Adinetidae</taxon>
        <taxon>Adineta</taxon>
    </lineage>
</organism>
<sequence>MFPITHHYPPQQQQQQFPQGFSCSGVYNNSNVYINNHNPPYYGIIHPNGYYVYSPMQSYDYNYNNPSYSNYGYYFPYPIGYNWNYPIDQSQRQQRQYNNTNNNNYHRNRDHDDNNNNQLQQQNQVNPLPSLQPTDCDNNDTNRDYLNNNQIFNWLKEKSIHTTFMAYDCPPFAYVSAIALIYDKWIRYDYKRKLWKSYLKFGQEYNYWTEEVFQATQTMDNSTNTKFLEVKISQLDENIDNIIKDFHQCESILFNYREYDRNYRTTDMLLNIAGKITDTEILSFEQINDYQDELNDSIKDYIMDCTRHFRKSIETKIQLAKVHADHF</sequence>
<feature type="region of interest" description="Disordered" evidence="1">
    <location>
        <begin position="1"/>
        <end position="20"/>
    </location>
</feature>